<sequence length="119" mass="12162">MSSRKRARTAVTTPATQAAPPKVAISGGTAYTEKFAHRIVLMAGSDFFDGVFSSGMAEAGSAQAAVTEYLQIAPLFDSVAACLEARLTPDNCRGSGVTAPVVRATASEEAVARASPVVA</sequence>
<keyword evidence="2" id="KW-1185">Reference proteome</keyword>
<evidence type="ECO:0000313" key="1">
    <source>
        <dbReference type="EnsemblProtists" id="EOD28845"/>
    </source>
</evidence>
<protein>
    <recommendedName>
        <fullName evidence="3">BTB domain-containing protein</fullName>
    </recommendedName>
</protein>
<dbReference type="GeneID" id="17274391"/>
<evidence type="ECO:0000313" key="2">
    <source>
        <dbReference type="Proteomes" id="UP000013827"/>
    </source>
</evidence>
<dbReference type="RefSeq" id="XP_005781274.1">
    <property type="nucleotide sequence ID" value="XM_005781217.1"/>
</dbReference>
<name>A0A0D3JZB0_EMIH1</name>
<dbReference type="HOGENOM" id="CLU_2065923_0_0_1"/>
<proteinExistence type="predicted"/>
<reference evidence="2" key="1">
    <citation type="journal article" date="2013" name="Nature">
        <title>Pan genome of the phytoplankton Emiliania underpins its global distribution.</title>
        <authorList>
            <person name="Read B.A."/>
            <person name="Kegel J."/>
            <person name="Klute M.J."/>
            <person name="Kuo A."/>
            <person name="Lefebvre S.C."/>
            <person name="Maumus F."/>
            <person name="Mayer C."/>
            <person name="Miller J."/>
            <person name="Monier A."/>
            <person name="Salamov A."/>
            <person name="Young J."/>
            <person name="Aguilar M."/>
            <person name="Claverie J.M."/>
            <person name="Frickenhaus S."/>
            <person name="Gonzalez K."/>
            <person name="Herman E.K."/>
            <person name="Lin Y.C."/>
            <person name="Napier J."/>
            <person name="Ogata H."/>
            <person name="Sarno A.F."/>
            <person name="Shmutz J."/>
            <person name="Schroeder D."/>
            <person name="de Vargas C."/>
            <person name="Verret F."/>
            <person name="von Dassow P."/>
            <person name="Valentin K."/>
            <person name="Van de Peer Y."/>
            <person name="Wheeler G."/>
            <person name="Dacks J.B."/>
            <person name="Delwiche C.F."/>
            <person name="Dyhrman S.T."/>
            <person name="Glockner G."/>
            <person name="John U."/>
            <person name="Richards T."/>
            <person name="Worden A.Z."/>
            <person name="Zhang X."/>
            <person name="Grigoriev I.V."/>
            <person name="Allen A.E."/>
            <person name="Bidle K."/>
            <person name="Borodovsky M."/>
            <person name="Bowler C."/>
            <person name="Brownlee C."/>
            <person name="Cock J.M."/>
            <person name="Elias M."/>
            <person name="Gladyshev V.N."/>
            <person name="Groth M."/>
            <person name="Guda C."/>
            <person name="Hadaegh A."/>
            <person name="Iglesias-Rodriguez M.D."/>
            <person name="Jenkins J."/>
            <person name="Jones B.M."/>
            <person name="Lawson T."/>
            <person name="Leese F."/>
            <person name="Lindquist E."/>
            <person name="Lobanov A."/>
            <person name="Lomsadze A."/>
            <person name="Malik S.B."/>
            <person name="Marsh M.E."/>
            <person name="Mackinder L."/>
            <person name="Mock T."/>
            <person name="Mueller-Roeber B."/>
            <person name="Pagarete A."/>
            <person name="Parker M."/>
            <person name="Probert I."/>
            <person name="Quesneville H."/>
            <person name="Raines C."/>
            <person name="Rensing S.A."/>
            <person name="Riano-Pachon D.M."/>
            <person name="Richier S."/>
            <person name="Rokitta S."/>
            <person name="Shiraiwa Y."/>
            <person name="Soanes D.M."/>
            <person name="van der Giezen M."/>
            <person name="Wahlund T.M."/>
            <person name="Williams B."/>
            <person name="Wilson W."/>
            <person name="Wolfe G."/>
            <person name="Wurch L.L."/>
        </authorList>
    </citation>
    <scope>NUCLEOTIDE SEQUENCE</scope>
</reference>
<evidence type="ECO:0008006" key="3">
    <source>
        <dbReference type="Google" id="ProtNLM"/>
    </source>
</evidence>
<dbReference type="PaxDb" id="2903-EOD28845"/>
<reference evidence="1" key="2">
    <citation type="submission" date="2024-10" db="UniProtKB">
        <authorList>
            <consortium name="EnsemblProtists"/>
        </authorList>
    </citation>
    <scope>IDENTIFICATION</scope>
</reference>
<organism evidence="1 2">
    <name type="scientific">Emiliania huxleyi (strain CCMP1516)</name>
    <dbReference type="NCBI Taxonomy" id="280463"/>
    <lineage>
        <taxon>Eukaryota</taxon>
        <taxon>Haptista</taxon>
        <taxon>Haptophyta</taxon>
        <taxon>Prymnesiophyceae</taxon>
        <taxon>Isochrysidales</taxon>
        <taxon>Noelaerhabdaceae</taxon>
        <taxon>Emiliania</taxon>
    </lineage>
</organism>
<accession>A0A0D3JZB0</accession>
<dbReference type="EnsemblProtists" id="EOD28845">
    <property type="protein sequence ID" value="EOD28845"/>
    <property type="gene ID" value="EMIHUDRAFT_234519"/>
</dbReference>
<dbReference type="AlphaFoldDB" id="A0A0D3JZB0"/>
<dbReference type="Proteomes" id="UP000013827">
    <property type="component" value="Unassembled WGS sequence"/>
</dbReference>
<dbReference type="KEGG" id="ehx:EMIHUDRAFT_234519"/>